<dbReference type="Proteomes" id="UP000762676">
    <property type="component" value="Unassembled WGS sequence"/>
</dbReference>
<dbReference type="AlphaFoldDB" id="A0AAV4JVJ2"/>
<feature type="compositionally biased region" description="Polar residues" evidence="1">
    <location>
        <begin position="89"/>
        <end position="98"/>
    </location>
</feature>
<reference evidence="2 3" key="1">
    <citation type="journal article" date="2021" name="Elife">
        <title>Chloroplast acquisition without the gene transfer in kleptoplastic sea slugs, Plakobranchus ocellatus.</title>
        <authorList>
            <person name="Maeda T."/>
            <person name="Takahashi S."/>
            <person name="Yoshida T."/>
            <person name="Shimamura S."/>
            <person name="Takaki Y."/>
            <person name="Nagai Y."/>
            <person name="Toyoda A."/>
            <person name="Suzuki Y."/>
            <person name="Arimoto A."/>
            <person name="Ishii H."/>
            <person name="Satoh N."/>
            <person name="Nishiyama T."/>
            <person name="Hasebe M."/>
            <person name="Maruyama T."/>
            <person name="Minagawa J."/>
            <person name="Obokata J."/>
            <person name="Shigenobu S."/>
        </authorList>
    </citation>
    <scope>NUCLEOTIDE SEQUENCE [LARGE SCALE GENOMIC DNA]</scope>
</reference>
<keyword evidence="3" id="KW-1185">Reference proteome</keyword>
<feature type="compositionally biased region" description="Polar residues" evidence="1">
    <location>
        <begin position="124"/>
        <end position="135"/>
    </location>
</feature>
<name>A0AAV4JVJ2_9GAST</name>
<organism evidence="2 3">
    <name type="scientific">Elysia marginata</name>
    <dbReference type="NCBI Taxonomy" id="1093978"/>
    <lineage>
        <taxon>Eukaryota</taxon>
        <taxon>Metazoa</taxon>
        <taxon>Spiralia</taxon>
        <taxon>Lophotrochozoa</taxon>
        <taxon>Mollusca</taxon>
        <taxon>Gastropoda</taxon>
        <taxon>Heterobranchia</taxon>
        <taxon>Euthyneura</taxon>
        <taxon>Panpulmonata</taxon>
        <taxon>Sacoglossa</taxon>
        <taxon>Placobranchoidea</taxon>
        <taxon>Plakobranchidae</taxon>
        <taxon>Elysia</taxon>
    </lineage>
</organism>
<evidence type="ECO:0000313" key="2">
    <source>
        <dbReference type="EMBL" id="GFS25745.1"/>
    </source>
</evidence>
<protein>
    <submittedName>
        <fullName evidence="2">Uncharacterized protein</fullName>
    </submittedName>
</protein>
<feature type="region of interest" description="Disordered" evidence="1">
    <location>
        <begin position="80"/>
        <end position="154"/>
    </location>
</feature>
<dbReference type="EMBL" id="BMAT01010375">
    <property type="protein sequence ID" value="GFS25745.1"/>
    <property type="molecule type" value="Genomic_DNA"/>
</dbReference>
<proteinExistence type="predicted"/>
<accession>A0AAV4JVJ2</accession>
<evidence type="ECO:0000313" key="3">
    <source>
        <dbReference type="Proteomes" id="UP000762676"/>
    </source>
</evidence>
<gene>
    <name evidence="2" type="ORF">ElyMa_005191700</name>
</gene>
<evidence type="ECO:0000256" key="1">
    <source>
        <dbReference type="SAM" id="MobiDB-lite"/>
    </source>
</evidence>
<sequence length="154" mass="16527">MGFDISRGLTALGTPSYLYNNYWTQQLQQLMQQQQVQLAQQPMTTLLQQQLQQQHQPQQHQQQGQQLSVTVESYVPSVSSAGTVPIESGASSDAHNNPTAAAATTTTTAATTATTSQPGAVKFSPSSASVQSYQPIPQGHLGYQAPPTSQNQQL</sequence>
<comment type="caution">
    <text evidence="2">The sequence shown here is derived from an EMBL/GenBank/DDBJ whole genome shotgun (WGS) entry which is preliminary data.</text>
</comment>
<feature type="compositionally biased region" description="Low complexity" evidence="1">
    <location>
        <begin position="99"/>
        <end position="115"/>
    </location>
</feature>